<evidence type="ECO:0000313" key="2">
    <source>
        <dbReference type="Proteomes" id="UP000006045"/>
    </source>
</evidence>
<dbReference type="AlphaFoldDB" id="A0A7U9CN56"/>
<organism evidence="1 2">
    <name type="scientific">Pseudomonas fluorescens R124</name>
    <dbReference type="NCBI Taxonomy" id="743713"/>
    <lineage>
        <taxon>Bacteria</taxon>
        <taxon>Pseudomonadati</taxon>
        <taxon>Pseudomonadota</taxon>
        <taxon>Gammaproteobacteria</taxon>
        <taxon>Pseudomonadales</taxon>
        <taxon>Pseudomonadaceae</taxon>
        <taxon>Pseudomonas</taxon>
    </lineage>
</organism>
<accession>A0A7U9CN56</accession>
<dbReference type="EMBL" id="CM001561">
    <property type="protein sequence ID" value="EJZ58458.1"/>
    <property type="molecule type" value="Genomic_DNA"/>
</dbReference>
<sequence>MSEKKVLSSFETGTLAAITLIGTALASLDFSKRTKISNAAQELMEALPFDRDYADGSSGNHLALRALIKGLHPVESPKSDD</sequence>
<gene>
    <name evidence="1" type="ORF">I1A_002786</name>
</gene>
<dbReference type="RefSeq" id="WP_003225218.1">
    <property type="nucleotide sequence ID" value="NZ_CM001561.1"/>
</dbReference>
<name>A0A7U9CN56_PSEFL</name>
<protein>
    <submittedName>
        <fullName evidence="1">Uncharacterized protein</fullName>
    </submittedName>
</protein>
<dbReference type="Proteomes" id="UP000006045">
    <property type="component" value="Chromosome"/>
</dbReference>
<reference evidence="1 2" key="1">
    <citation type="submission" date="2012-08" db="EMBL/GenBank/DDBJ databases">
        <title>The genome of cave-isolated P. fluorescens strain R124 demonstrates phenotypic adaptation to the mineral environment.</title>
        <authorList>
            <person name="Barton M.D."/>
            <person name="Petronio M."/>
            <person name="Giarrizzo J.G."/>
            <person name="Bowling B.V."/>
            <person name="Barton H.A."/>
        </authorList>
    </citation>
    <scope>NUCLEOTIDE SEQUENCE [LARGE SCALE GENOMIC DNA]</scope>
    <source>
        <strain evidence="1 2">R124</strain>
    </source>
</reference>
<evidence type="ECO:0000313" key="1">
    <source>
        <dbReference type="EMBL" id="EJZ58458.1"/>
    </source>
</evidence>
<proteinExistence type="predicted"/>